<gene>
    <name evidence="10" type="ORF">CLF_105311</name>
</gene>
<dbReference type="GO" id="GO:0035556">
    <property type="term" value="P:intracellular signal transduction"/>
    <property type="evidence" value="ECO:0007669"/>
    <property type="project" value="InterPro"/>
</dbReference>
<dbReference type="GO" id="GO:0005886">
    <property type="term" value="C:plasma membrane"/>
    <property type="evidence" value="ECO:0007669"/>
    <property type="project" value="TreeGrafter"/>
</dbReference>
<dbReference type="GO" id="GO:0004016">
    <property type="term" value="F:adenylate cyclase activity"/>
    <property type="evidence" value="ECO:0007669"/>
    <property type="project" value="TreeGrafter"/>
</dbReference>
<evidence type="ECO:0000256" key="5">
    <source>
        <dbReference type="ARBA" id="ARBA00023136"/>
    </source>
</evidence>
<sequence>MVASGLPKRIGNEHAREIARMSIAFLKAIFEFQIPHRPHQRLELRIGVHSGPVCAGVVGQRMPRYCLFGDTVNTSSRMESNGLPLKIHISEASFNVLRTFKSFIMTKRGSMEMKGKGEQTTYWLHGEGNFIVDPVPDGEPLVGGPYDGAVGPLPIDTRPESHPTGDVSQSGRLHGNNRGTAPQNKVALLSQDSTLITIPESPAANLSEAIIPEEVVNPKDRGKRRIGICHPQSIQVPCDNDTNVTKLETAGV</sequence>
<keyword evidence="3" id="KW-0547">Nucleotide-binding</keyword>
<dbReference type="PANTHER" id="PTHR11920">
    <property type="entry name" value="GUANYLYL CYCLASE"/>
    <property type="match status" value="1"/>
</dbReference>
<dbReference type="AlphaFoldDB" id="G7YDC6"/>
<evidence type="ECO:0000256" key="2">
    <source>
        <dbReference type="ARBA" id="ARBA00022692"/>
    </source>
</evidence>
<dbReference type="SUPFAM" id="SSF55073">
    <property type="entry name" value="Nucleotide cyclase"/>
    <property type="match status" value="1"/>
</dbReference>
<dbReference type="InterPro" id="IPR029787">
    <property type="entry name" value="Nucleotide_cyclase"/>
</dbReference>
<dbReference type="InterPro" id="IPR050401">
    <property type="entry name" value="Cyclic_nucleotide_synthase"/>
</dbReference>
<evidence type="ECO:0000256" key="4">
    <source>
        <dbReference type="ARBA" id="ARBA00022989"/>
    </source>
</evidence>
<dbReference type="GO" id="GO:0001653">
    <property type="term" value="F:peptide receptor activity"/>
    <property type="evidence" value="ECO:0007669"/>
    <property type="project" value="TreeGrafter"/>
</dbReference>
<dbReference type="GO" id="GO:0007168">
    <property type="term" value="P:receptor guanylyl cyclase signaling pathway"/>
    <property type="evidence" value="ECO:0007669"/>
    <property type="project" value="TreeGrafter"/>
</dbReference>
<evidence type="ECO:0000313" key="10">
    <source>
        <dbReference type="EMBL" id="GAA50960.1"/>
    </source>
</evidence>
<dbReference type="PROSITE" id="PS50125">
    <property type="entry name" value="GUANYLATE_CYCLASE_2"/>
    <property type="match status" value="1"/>
</dbReference>
<keyword evidence="5" id="KW-0472">Membrane</keyword>
<dbReference type="GO" id="GO:0004383">
    <property type="term" value="F:guanylate cyclase activity"/>
    <property type="evidence" value="ECO:0007669"/>
    <property type="project" value="TreeGrafter"/>
</dbReference>
<evidence type="ECO:0000313" key="11">
    <source>
        <dbReference type="Proteomes" id="UP000008909"/>
    </source>
</evidence>
<name>G7YDC6_CLOSI</name>
<keyword evidence="10" id="KW-0675">Receptor</keyword>
<evidence type="ECO:0000256" key="1">
    <source>
        <dbReference type="ARBA" id="ARBA00004370"/>
    </source>
</evidence>
<comment type="subcellular location">
    <subcellularLocation>
        <location evidence="1">Membrane</location>
    </subcellularLocation>
</comment>
<dbReference type="Gene3D" id="3.30.70.1230">
    <property type="entry name" value="Nucleotide cyclase"/>
    <property type="match status" value="1"/>
</dbReference>
<keyword evidence="11" id="KW-1185">Reference proteome</keyword>
<reference evidence="10" key="1">
    <citation type="journal article" date="2011" name="Genome Biol.">
        <title>The draft genome of the carcinogenic human liver fluke Clonorchis sinensis.</title>
        <authorList>
            <person name="Wang X."/>
            <person name="Chen W."/>
            <person name="Huang Y."/>
            <person name="Sun J."/>
            <person name="Men J."/>
            <person name="Liu H."/>
            <person name="Luo F."/>
            <person name="Guo L."/>
            <person name="Lv X."/>
            <person name="Deng C."/>
            <person name="Zhou C."/>
            <person name="Fan Y."/>
            <person name="Li X."/>
            <person name="Huang L."/>
            <person name="Hu Y."/>
            <person name="Liang C."/>
            <person name="Hu X."/>
            <person name="Xu J."/>
            <person name="Yu X."/>
        </authorList>
    </citation>
    <scope>NUCLEOTIDE SEQUENCE [LARGE SCALE GENOMIC DNA]</scope>
    <source>
        <strain evidence="10">Henan</strain>
    </source>
</reference>
<evidence type="ECO:0000256" key="6">
    <source>
        <dbReference type="ARBA" id="ARBA00023239"/>
    </source>
</evidence>
<dbReference type="EMBL" id="DF143098">
    <property type="protein sequence ID" value="GAA50960.1"/>
    <property type="molecule type" value="Genomic_DNA"/>
</dbReference>
<feature type="domain" description="Guanylate cyclase" evidence="9">
    <location>
        <begin position="1"/>
        <end position="79"/>
    </location>
</feature>
<dbReference type="SMART" id="SM00044">
    <property type="entry name" value="CYCc"/>
    <property type="match status" value="1"/>
</dbReference>
<dbReference type="Pfam" id="PF00211">
    <property type="entry name" value="Guanylate_cyc"/>
    <property type="match status" value="1"/>
</dbReference>
<keyword evidence="6 7" id="KW-0456">Lyase</keyword>
<evidence type="ECO:0000256" key="7">
    <source>
        <dbReference type="RuleBase" id="RU000405"/>
    </source>
</evidence>
<protein>
    <submittedName>
        <fullName evidence="10">Atrial natriuretic peptide receptor A</fullName>
    </submittedName>
</protein>
<dbReference type="PROSITE" id="PS00452">
    <property type="entry name" value="GUANYLATE_CYCLASE_1"/>
    <property type="match status" value="1"/>
</dbReference>
<reference key="2">
    <citation type="submission" date="2011-10" db="EMBL/GenBank/DDBJ databases">
        <title>The genome and transcriptome sequence of Clonorchis sinensis provide insights into the carcinogenic liver fluke.</title>
        <authorList>
            <person name="Wang X."/>
            <person name="Huang Y."/>
            <person name="Chen W."/>
            <person name="Liu H."/>
            <person name="Guo L."/>
            <person name="Chen Y."/>
            <person name="Luo F."/>
            <person name="Zhou W."/>
            <person name="Sun J."/>
            <person name="Mao Q."/>
            <person name="Liang P."/>
            <person name="Zhou C."/>
            <person name="Tian Y."/>
            <person name="Men J."/>
            <person name="Lv X."/>
            <person name="Huang L."/>
            <person name="Zhou J."/>
            <person name="Hu Y."/>
            <person name="Li R."/>
            <person name="Zhang F."/>
            <person name="Lei H."/>
            <person name="Li X."/>
            <person name="Hu X."/>
            <person name="Liang C."/>
            <person name="Xu J."/>
            <person name="Wu Z."/>
            <person name="Yu X."/>
        </authorList>
    </citation>
    <scope>NUCLEOTIDE SEQUENCE</scope>
    <source>
        <strain>Henan</strain>
    </source>
</reference>
<proteinExistence type="inferred from homology"/>
<evidence type="ECO:0000256" key="8">
    <source>
        <dbReference type="SAM" id="MobiDB-lite"/>
    </source>
</evidence>
<keyword evidence="2" id="KW-0812">Transmembrane</keyword>
<feature type="region of interest" description="Disordered" evidence="8">
    <location>
        <begin position="156"/>
        <end position="178"/>
    </location>
</feature>
<organism evidence="10 11">
    <name type="scientific">Clonorchis sinensis</name>
    <name type="common">Chinese liver fluke</name>
    <dbReference type="NCBI Taxonomy" id="79923"/>
    <lineage>
        <taxon>Eukaryota</taxon>
        <taxon>Metazoa</taxon>
        <taxon>Spiralia</taxon>
        <taxon>Lophotrochozoa</taxon>
        <taxon>Platyhelminthes</taxon>
        <taxon>Trematoda</taxon>
        <taxon>Digenea</taxon>
        <taxon>Opisthorchiida</taxon>
        <taxon>Opisthorchiata</taxon>
        <taxon>Opisthorchiidae</taxon>
        <taxon>Clonorchis</taxon>
    </lineage>
</organism>
<evidence type="ECO:0000256" key="3">
    <source>
        <dbReference type="ARBA" id="ARBA00022741"/>
    </source>
</evidence>
<dbReference type="GO" id="GO:0000166">
    <property type="term" value="F:nucleotide binding"/>
    <property type="evidence" value="ECO:0007669"/>
    <property type="project" value="UniProtKB-KW"/>
</dbReference>
<feature type="compositionally biased region" description="Polar residues" evidence="8">
    <location>
        <begin position="166"/>
        <end position="178"/>
    </location>
</feature>
<dbReference type="Proteomes" id="UP000008909">
    <property type="component" value="Unassembled WGS sequence"/>
</dbReference>
<accession>G7YDC6</accession>
<evidence type="ECO:0000259" key="9">
    <source>
        <dbReference type="PROSITE" id="PS50125"/>
    </source>
</evidence>
<dbReference type="InterPro" id="IPR018297">
    <property type="entry name" value="A/G_cyclase_CS"/>
</dbReference>
<dbReference type="PANTHER" id="PTHR11920:SF494">
    <property type="entry name" value="ATRIAL NATRIURETIC PEPTIDE RECEPTOR 2"/>
    <property type="match status" value="1"/>
</dbReference>
<comment type="similarity">
    <text evidence="7">Belongs to the adenylyl cyclase class-4/guanylyl cyclase family.</text>
</comment>
<keyword evidence="4" id="KW-1133">Transmembrane helix</keyword>
<dbReference type="CDD" id="cd07302">
    <property type="entry name" value="CHD"/>
    <property type="match status" value="1"/>
</dbReference>
<dbReference type="InterPro" id="IPR001054">
    <property type="entry name" value="A/G_cyclase"/>
</dbReference>